<organism evidence="1">
    <name type="scientific">Siphoviridae sp. ctsf32</name>
    <dbReference type="NCBI Taxonomy" id="2827594"/>
    <lineage>
        <taxon>Viruses</taxon>
        <taxon>Duplodnaviria</taxon>
        <taxon>Heunggongvirae</taxon>
        <taxon>Uroviricota</taxon>
        <taxon>Caudoviricetes</taxon>
    </lineage>
</organism>
<name>A0A8S5LN38_9CAUD</name>
<protein>
    <submittedName>
        <fullName evidence="1">Uncharacterized protein</fullName>
    </submittedName>
</protein>
<proteinExistence type="predicted"/>
<evidence type="ECO:0000313" key="1">
    <source>
        <dbReference type="EMBL" id="DAD71485.1"/>
    </source>
</evidence>
<accession>A0A8S5LN38</accession>
<reference evidence="1" key="1">
    <citation type="journal article" date="2021" name="Proc. Natl. Acad. Sci. U.S.A.">
        <title>A Catalog of Tens of Thousands of Viruses from Human Metagenomes Reveals Hidden Associations with Chronic Diseases.</title>
        <authorList>
            <person name="Tisza M.J."/>
            <person name="Buck C.B."/>
        </authorList>
    </citation>
    <scope>NUCLEOTIDE SEQUENCE</scope>
    <source>
        <strain evidence="1">Ctsf32</strain>
    </source>
</reference>
<sequence length="81" mass="9529">MARLIDADEFIEELYSEFHGMISDESLKIYQIIQRIDAAQTVKSVPLYELKYILKFLSDDKQLLSRGKRDLELLIKTYEEG</sequence>
<dbReference type="EMBL" id="BK015882">
    <property type="protein sequence ID" value="DAD71485.1"/>
    <property type="molecule type" value="Genomic_DNA"/>
</dbReference>